<sequence length="138" mass="16240">MEQEQHHSPWLRRLYGLLRVVFIPDIEPLEKNQACLTEIRNTLKKGISVCIFVQSWDIYSEVEKLNHSTPFNHIIEEANYPIIPVYIQKGIKSPRFQFLTNSLKKFRVPASVVFGDLIYTGHQSILKSKHEHDLYFED</sequence>
<dbReference type="Proteomes" id="UP000031465">
    <property type="component" value="Unassembled WGS sequence"/>
</dbReference>
<proteinExistence type="predicted"/>
<dbReference type="EMBL" id="JSAN01000004">
    <property type="protein sequence ID" value="KIC74638.1"/>
    <property type="molecule type" value="Genomic_DNA"/>
</dbReference>
<comment type="caution">
    <text evidence="1">The sequence shown here is derived from an EMBL/GenBank/DDBJ whole genome shotgun (WGS) entry which is preliminary data.</text>
</comment>
<evidence type="ECO:0000313" key="1">
    <source>
        <dbReference type="EMBL" id="KIC74638.1"/>
    </source>
</evidence>
<evidence type="ECO:0000313" key="2">
    <source>
        <dbReference type="Proteomes" id="UP000031465"/>
    </source>
</evidence>
<organism evidence="1 2">
    <name type="scientific">Candidatus Protochlamydia amoebophila</name>
    <dbReference type="NCBI Taxonomy" id="362787"/>
    <lineage>
        <taxon>Bacteria</taxon>
        <taxon>Pseudomonadati</taxon>
        <taxon>Chlamydiota</taxon>
        <taxon>Chlamydiia</taxon>
        <taxon>Parachlamydiales</taxon>
        <taxon>Parachlamydiaceae</taxon>
        <taxon>Candidatus Protochlamydia</taxon>
    </lineage>
</organism>
<reference evidence="1 2" key="1">
    <citation type="journal article" date="2014" name="Mol. Biol. Evol.">
        <title>Massive expansion of Ubiquitination-related gene families within the Chlamydiae.</title>
        <authorList>
            <person name="Domman D."/>
            <person name="Collingro A."/>
            <person name="Lagkouvardos I."/>
            <person name="Gehre L."/>
            <person name="Weinmaier T."/>
            <person name="Rattei T."/>
            <person name="Subtil A."/>
            <person name="Horn M."/>
        </authorList>
    </citation>
    <scope>NUCLEOTIDE SEQUENCE [LARGE SCALE GENOMIC DNA]</scope>
    <source>
        <strain evidence="1 2">EI2</strain>
    </source>
</reference>
<protein>
    <submittedName>
        <fullName evidence="1">Uncharacterized protein</fullName>
    </submittedName>
</protein>
<gene>
    <name evidence="1" type="ORF">DB44_AD00010</name>
</gene>
<dbReference type="AlphaFoldDB" id="A0A0C1HJG5"/>
<accession>A0A0C1HJG5</accession>
<name>A0A0C1HJG5_9BACT</name>